<evidence type="ECO:0000313" key="11">
    <source>
        <dbReference type="Proteomes" id="UP000291020"/>
    </source>
</evidence>
<dbReference type="InterPro" id="IPR019605">
    <property type="entry name" value="Misato_II_tubulin-like"/>
</dbReference>
<comment type="subcellular location">
    <subcellularLocation>
        <location evidence="2">Cytoplasm</location>
    </subcellularLocation>
    <subcellularLocation>
        <location evidence="1">Mitochondrion</location>
    </subcellularLocation>
</comment>
<dbReference type="AlphaFoldDB" id="A0A452IUP0"/>
<keyword evidence="11" id="KW-1185">Reference proteome</keyword>
<evidence type="ECO:0000256" key="2">
    <source>
        <dbReference type="ARBA" id="ARBA00004496"/>
    </source>
</evidence>
<keyword evidence="5" id="KW-0963">Cytoplasm</keyword>
<dbReference type="InterPro" id="IPR049942">
    <property type="entry name" value="DML1/Misato"/>
</dbReference>
<dbReference type="InterPro" id="IPR029209">
    <property type="entry name" value="DML1/Misato_tubulin"/>
</dbReference>
<dbReference type="STRING" id="38772.ENSGAGP00000031754"/>
<dbReference type="Ensembl" id="ENSGAGT00000036011.1">
    <property type="protein sequence ID" value="ENSGAGP00000031754.1"/>
    <property type="gene ID" value="ENSGAGG00000022808.1"/>
</dbReference>
<dbReference type="SUPFAM" id="SSF52490">
    <property type="entry name" value="Tubulin nucleotide-binding domain-like"/>
    <property type="match status" value="1"/>
</dbReference>
<proteinExistence type="inferred from homology"/>
<evidence type="ECO:0000256" key="3">
    <source>
        <dbReference type="ARBA" id="ARBA00008507"/>
    </source>
</evidence>
<dbReference type="GO" id="GO:0005739">
    <property type="term" value="C:mitochondrion"/>
    <property type="evidence" value="ECO:0007669"/>
    <property type="project" value="UniProtKB-SubCell"/>
</dbReference>
<dbReference type="Pfam" id="PF10644">
    <property type="entry name" value="Misat_Tub_SegII"/>
    <property type="match status" value="1"/>
</dbReference>
<feature type="domain" description="DML1/Misato tubulin" evidence="9">
    <location>
        <begin position="164"/>
        <end position="350"/>
    </location>
</feature>
<evidence type="ECO:0000256" key="5">
    <source>
        <dbReference type="ARBA" id="ARBA00022490"/>
    </source>
</evidence>
<dbReference type="GO" id="GO:0007005">
    <property type="term" value="P:mitochondrion organization"/>
    <property type="evidence" value="ECO:0007669"/>
    <property type="project" value="InterPro"/>
</dbReference>
<keyword evidence="6" id="KW-0496">Mitochondrion</keyword>
<dbReference type="CDD" id="cd06060">
    <property type="entry name" value="misato"/>
    <property type="match status" value="1"/>
</dbReference>
<evidence type="ECO:0000256" key="7">
    <source>
        <dbReference type="ARBA" id="ARBA00045225"/>
    </source>
</evidence>
<feature type="domain" description="Misato Segment II tubulin-like" evidence="8">
    <location>
        <begin position="11"/>
        <end position="123"/>
    </location>
</feature>
<evidence type="ECO:0000259" key="8">
    <source>
        <dbReference type="Pfam" id="PF10644"/>
    </source>
</evidence>
<reference evidence="10" key="2">
    <citation type="submission" date="2025-08" db="UniProtKB">
        <authorList>
            <consortium name="Ensembl"/>
        </authorList>
    </citation>
    <scope>IDENTIFICATION</scope>
</reference>
<protein>
    <recommendedName>
        <fullName evidence="4">Protein misato homolog 1</fullName>
    </recommendedName>
</protein>
<accession>A0A452IUP0</accession>
<reference evidence="10" key="3">
    <citation type="submission" date="2025-09" db="UniProtKB">
        <authorList>
            <consortium name="Ensembl"/>
        </authorList>
    </citation>
    <scope>IDENTIFICATION</scope>
</reference>
<comment type="function">
    <text evidence="7">Involved in the regulation of mitochondrial distribution and morphology. Required for mitochondrial fusion and mitochondrial network formation.</text>
</comment>
<evidence type="ECO:0000256" key="1">
    <source>
        <dbReference type="ARBA" id="ARBA00004173"/>
    </source>
</evidence>
<evidence type="ECO:0000259" key="9">
    <source>
        <dbReference type="Pfam" id="PF14881"/>
    </source>
</evidence>
<dbReference type="Gene3D" id="3.40.50.1440">
    <property type="entry name" value="Tubulin/FtsZ, GTPase domain"/>
    <property type="match status" value="1"/>
</dbReference>
<evidence type="ECO:0000256" key="4">
    <source>
        <dbReference type="ARBA" id="ARBA00017321"/>
    </source>
</evidence>
<organism evidence="10 11">
    <name type="scientific">Gopherus agassizii</name>
    <name type="common">Agassiz's desert tortoise</name>
    <dbReference type="NCBI Taxonomy" id="38772"/>
    <lineage>
        <taxon>Eukaryota</taxon>
        <taxon>Metazoa</taxon>
        <taxon>Chordata</taxon>
        <taxon>Craniata</taxon>
        <taxon>Vertebrata</taxon>
        <taxon>Euteleostomi</taxon>
        <taxon>Archelosauria</taxon>
        <taxon>Testudinata</taxon>
        <taxon>Testudines</taxon>
        <taxon>Cryptodira</taxon>
        <taxon>Durocryptodira</taxon>
        <taxon>Testudinoidea</taxon>
        <taxon>Testudinidae</taxon>
        <taxon>Gopherus</taxon>
    </lineage>
</organism>
<dbReference type="PANTHER" id="PTHR13391:SF0">
    <property type="entry name" value="PROTEIN MISATO HOMOLOG 1"/>
    <property type="match status" value="1"/>
</dbReference>
<dbReference type="PANTHER" id="PTHR13391">
    <property type="entry name" value="MITOCHONDRIAL DISTRIBUTION REGULATOR MISATO"/>
    <property type="match status" value="1"/>
</dbReference>
<sequence>MFEAGGTPRAALTLQLGSYAGFVGAHWWNLQDAALRCESEVHEQECKVCPDVLYRAGRTLSGQETYTPRLILMDLKGSLNSLKQEGYLYGDMKIDTSVAWQGNLMTHQEEPPAKNLFLQDLSKLEGGMSSDGDFSPRALPLSKDVSQLPTQLHVSQKGHQLEGSVRVWSDYLRVRLHPRSIFMIHQYNDDGESSQLEAFGQGESLLHDPTYLEELEDRLHFYVEECDYLQGFQILCDLNNGFSGVGAKVTELLHDEYSGRGILTWGLTPVIDNVGVSWKDFYRLMNTVLGIVHLSSHSSLFCPLSLNGSLGLKPEAPVTLPYVHYDASLNFHSSAILATAMDTFSVPYRLHSSQFSMVQLADAFNSSGRKVVAAGAAVPFPISYGQSLPDALCSYQLAVPWTPLSSCGEQKDSCCFAQSVVLRGIGKENHISNLPPGSQPKSALHVCETGEEVLGSYLHARCPGTFSTSYLLQGPCKVLAPYPQFFSALLNKQGFLLDKLPSCTTAVESIPVLTALQSSPTLHSALYSLYKELHRVDVRRWASFFSAGHHWNLQVQFSLFLLNPPNEVRGPLVMAPRPPFPLSPQLSNYNTHSL</sequence>
<comment type="similarity">
    <text evidence="3">Belongs to the misato family.</text>
</comment>
<dbReference type="InterPro" id="IPR036525">
    <property type="entry name" value="Tubulin/FtsZ_GTPase_sf"/>
</dbReference>
<evidence type="ECO:0000313" key="10">
    <source>
        <dbReference type="Ensembl" id="ENSGAGP00000031754.1"/>
    </source>
</evidence>
<dbReference type="Pfam" id="PF14881">
    <property type="entry name" value="Tubulin_3"/>
    <property type="match status" value="1"/>
</dbReference>
<name>A0A452IUP0_9SAUR</name>
<dbReference type="Proteomes" id="UP000291020">
    <property type="component" value="Unassembled WGS sequence"/>
</dbReference>
<evidence type="ECO:0000256" key="6">
    <source>
        <dbReference type="ARBA" id="ARBA00023128"/>
    </source>
</evidence>
<reference evidence="11" key="1">
    <citation type="journal article" date="2017" name="PLoS ONE">
        <title>The Agassiz's desert tortoise genome provides a resource for the conservation of a threatened species.</title>
        <authorList>
            <person name="Tollis M."/>
            <person name="DeNardo D.F."/>
            <person name="Cornelius J.A."/>
            <person name="Dolby G.A."/>
            <person name="Edwards T."/>
            <person name="Henen B.T."/>
            <person name="Karl A.E."/>
            <person name="Murphy R.W."/>
            <person name="Kusumi K."/>
        </authorList>
    </citation>
    <scope>NUCLEOTIDE SEQUENCE [LARGE SCALE GENOMIC DNA]</scope>
</reference>